<protein>
    <recommendedName>
        <fullName evidence="4">DUF4760 domain-containing protein</fullName>
    </recommendedName>
</protein>
<evidence type="ECO:0000256" key="1">
    <source>
        <dbReference type="SAM" id="Phobius"/>
    </source>
</evidence>
<organism evidence="2 3">
    <name type="scientific">Agathobacter rectalis</name>
    <dbReference type="NCBI Taxonomy" id="39491"/>
    <lineage>
        <taxon>Bacteria</taxon>
        <taxon>Bacillati</taxon>
        <taxon>Bacillota</taxon>
        <taxon>Clostridia</taxon>
        <taxon>Lachnospirales</taxon>
        <taxon>Lachnospiraceae</taxon>
        <taxon>Agathobacter</taxon>
    </lineage>
</organism>
<reference evidence="2 3" key="1">
    <citation type="submission" date="2018-08" db="EMBL/GenBank/DDBJ databases">
        <title>A genome reference for cultivated species of the human gut microbiota.</title>
        <authorList>
            <person name="Zou Y."/>
            <person name="Xue W."/>
            <person name="Luo G."/>
        </authorList>
    </citation>
    <scope>NUCLEOTIDE SEQUENCE [LARGE SCALE GENOMIC DNA]</scope>
    <source>
        <strain evidence="2 3">AF39-14AC</strain>
    </source>
</reference>
<gene>
    <name evidence="2" type="ORF">DW038_13245</name>
</gene>
<proteinExistence type="predicted"/>
<dbReference type="EMBL" id="QROF01000013">
    <property type="protein sequence ID" value="RHL02385.1"/>
    <property type="molecule type" value="Genomic_DNA"/>
</dbReference>
<evidence type="ECO:0000313" key="3">
    <source>
        <dbReference type="Proteomes" id="UP000286181"/>
    </source>
</evidence>
<dbReference type="RefSeq" id="WP_118372338.1">
    <property type="nucleotide sequence ID" value="NZ_QROF01000013.1"/>
</dbReference>
<evidence type="ECO:0008006" key="4">
    <source>
        <dbReference type="Google" id="ProtNLM"/>
    </source>
</evidence>
<dbReference type="Proteomes" id="UP000286181">
    <property type="component" value="Unassembled WGS sequence"/>
</dbReference>
<keyword evidence="1" id="KW-1133">Transmembrane helix</keyword>
<keyword evidence="1" id="KW-0812">Transmembrane</keyword>
<evidence type="ECO:0000313" key="2">
    <source>
        <dbReference type="EMBL" id="RHL02385.1"/>
    </source>
</evidence>
<accession>A0A415I430</accession>
<name>A0A415I430_9FIRM</name>
<dbReference type="AlphaFoldDB" id="A0A415I430"/>
<keyword evidence="1" id="KW-0472">Membrane</keyword>
<comment type="caution">
    <text evidence="2">The sequence shown here is derived from an EMBL/GenBank/DDBJ whole genome shotgun (WGS) entry which is preliminary data.</text>
</comment>
<sequence length="180" mass="21679">MDKLSIIEMILSSVVIADLIAGIFSLRISLKTNKELENIEHIKQQYELTKIRYEQLNSYYKELIISLEKFEYKGKIVQSKSCIKEMVLLRFKMYEYIKNQHEQHTYYFSKKYNEKIIEKEKNIDAVVREYMQKCKEADSIDYTNCLVDYMITINREMELFKSFYIEKLKLEMNSILEVPS</sequence>
<feature type="transmembrane region" description="Helical" evidence="1">
    <location>
        <begin position="6"/>
        <end position="26"/>
    </location>
</feature>